<accession>A0A0D1MEI1</accession>
<feature type="transmembrane region" description="Helical" evidence="1">
    <location>
        <begin position="6"/>
        <end position="25"/>
    </location>
</feature>
<dbReference type="EMBL" id="JXTP01000089">
    <property type="protein sequence ID" value="KIU26086.1"/>
    <property type="molecule type" value="Genomic_DNA"/>
</dbReference>
<evidence type="ECO:0000313" key="3">
    <source>
        <dbReference type="Proteomes" id="UP000033203"/>
    </source>
</evidence>
<dbReference type="PATRIC" id="fig|1549858.7.peg.2634"/>
<feature type="transmembrane region" description="Helical" evidence="1">
    <location>
        <begin position="108"/>
        <end position="128"/>
    </location>
</feature>
<name>A0A0D1MEI1_9SPHN</name>
<keyword evidence="1" id="KW-1133">Transmembrane helix</keyword>
<proteinExistence type="predicted"/>
<comment type="caution">
    <text evidence="2">The sequence shown here is derived from an EMBL/GenBank/DDBJ whole genome shotgun (WGS) entry which is preliminary data.</text>
</comment>
<evidence type="ECO:0000313" key="2">
    <source>
        <dbReference type="EMBL" id="KIU26086.1"/>
    </source>
</evidence>
<keyword evidence="1" id="KW-0812">Transmembrane</keyword>
<evidence type="ECO:0000256" key="1">
    <source>
        <dbReference type="SAM" id="Phobius"/>
    </source>
</evidence>
<reference evidence="2 3" key="1">
    <citation type="submission" date="2015-01" db="EMBL/GenBank/DDBJ databases">
        <title>Genome of Sphingomonas taxi strain 30a.</title>
        <authorList>
            <person name="Eevers N."/>
            <person name="Van Hamme J."/>
            <person name="Bottos E."/>
            <person name="Weyens N."/>
            <person name="Vangronsveld J."/>
        </authorList>
    </citation>
    <scope>NUCLEOTIDE SEQUENCE [LARGE SCALE GENOMIC DNA]</scope>
    <source>
        <strain evidence="2 3">30a</strain>
    </source>
</reference>
<sequence>MSLTFSLLTALLWLLPGITGLIFWNNLGRRHGVRRPDQPLTALNSLALAGGISLAAHLFGAIVCDGIVAILSGPERPGLVSPYRVVAGLMIRPTSGPNARDLGPGEPLGLIEFAFILIFLSYLVAVMIRHRGLALVLDGLDSHTQGWAFQHIIDPTNHGYFQLAYVLTDAVEDGRGLGYAGGIADIRLSDDGEIKALTLSEPNRFIYMIGGKPKEKGHLSLPRSWGSMMRRDDAGASVAAGLVVEEAKPVGGAIYLPAARIRNMLVLNYSEQALTSVLPDADPAPAPPPPVGKRERARAAVAQGLSWLLR</sequence>
<dbReference type="AlphaFoldDB" id="A0A0D1MEI1"/>
<feature type="transmembrane region" description="Helical" evidence="1">
    <location>
        <begin position="46"/>
        <end position="71"/>
    </location>
</feature>
<dbReference type="Proteomes" id="UP000033203">
    <property type="component" value="Unassembled WGS sequence"/>
</dbReference>
<protein>
    <submittedName>
        <fullName evidence="2">Uncharacterized protein</fullName>
    </submittedName>
</protein>
<keyword evidence="1" id="KW-0472">Membrane</keyword>
<organism evidence="2 3">
    <name type="scientific">Sphingomonas melonis</name>
    <dbReference type="NCBI Taxonomy" id="152682"/>
    <lineage>
        <taxon>Bacteria</taxon>
        <taxon>Pseudomonadati</taxon>
        <taxon>Pseudomonadota</taxon>
        <taxon>Alphaproteobacteria</taxon>
        <taxon>Sphingomonadales</taxon>
        <taxon>Sphingomonadaceae</taxon>
        <taxon>Sphingomonas</taxon>
    </lineage>
</organism>
<gene>
    <name evidence="2" type="ORF">SR41_16515</name>
</gene>